<dbReference type="EMBL" id="AYKW01000023">
    <property type="protein sequence ID" value="PIL29039.1"/>
    <property type="molecule type" value="Genomic_DNA"/>
</dbReference>
<feature type="compositionally biased region" description="Polar residues" evidence="1">
    <location>
        <begin position="448"/>
        <end position="463"/>
    </location>
</feature>
<comment type="caution">
    <text evidence="2">The sequence shown here is derived from an EMBL/GenBank/DDBJ whole genome shotgun (WGS) entry which is preliminary data.</text>
</comment>
<keyword evidence="3" id="KW-1185">Reference proteome</keyword>
<reference evidence="2 3" key="1">
    <citation type="journal article" date="2015" name="Sci. Rep.">
        <title>Chromosome-level genome map provides insights into diverse defense mechanisms in the medicinal fungus Ganoderma sinense.</title>
        <authorList>
            <person name="Zhu Y."/>
            <person name="Xu J."/>
            <person name="Sun C."/>
            <person name="Zhou S."/>
            <person name="Xu H."/>
            <person name="Nelson D.R."/>
            <person name="Qian J."/>
            <person name="Song J."/>
            <person name="Luo H."/>
            <person name="Xiang L."/>
            <person name="Li Y."/>
            <person name="Xu Z."/>
            <person name="Ji A."/>
            <person name="Wang L."/>
            <person name="Lu S."/>
            <person name="Hayward A."/>
            <person name="Sun W."/>
            <person name="Li X."/>
            <person name="Schwartz D.C."/>
            <person name="Wang Y."/>
            <person name="Chen S."/>
        </authorList>
    </citation>
    <scope>NUCLEOTIDE SEQUENCE [LARGE SCALE GENOMIC DNA]</scope>
    <source>
        <strain evidence="2 3">ZZ0214-1</strain>
    </source>
</reference>
<dbReference type="Proteomes" id="UP000230002">
    <property type="component" value="Unassembled WGS sequence"/>
</dbReference>
<dbReference type="OrthoDB" id="2749652at2759"/>
<feature type="region of interest" description="Disordered" evidence="1">
    <location>
        <begin position="444"/>
        <end position="481"/>
    </location>
</feature>
<accession>A0A2G8S5H7</accession>
<protein>
    <recommendedName>
        <fullName evidence="4">Fungal-type protein kinase domain-containing protein</fullName>
    </recommendedName>
</protein>
<evidence type="ECO:0000313" key="2">
    <source>
        <dbReference type="EMBL" id="PIL29039.1"/>
    </source>
</evidence>
<name>A0A2G8S5H7_9APHY</name>
<organism evidence="2 3">
    <name type="scientific">Ganoderma sinense ZZ0214-1</name>
    <dbReference type="NCBI Taxonomy" id="1077348"/>
    <lineage>
        <taxon>Eukaryota</taxon>
        <taxon>Fungi</taxon>
        <taxon>Dikarya</taxon>
        <taxon>Basidiomycota</taxon>
        <taxon>Agaricomycotina</taxon>
        <taxon>Agaricomycetes</taxon>
        <taxon>Polyporales</taxon>
        <taxon>Polyporaceae</taxon>
        <taxon>Ganoderma</taxon>
    </lineage>
</organism>
<sequence>MTGTSWRRRTSTFKAVTCMEFEAHSKNEALRHHLLDGEAAVPDAARLRPSDSEALQFNVLGGAETQKTEDLRTRLRMPRWGLGGNVLEAQTVNHLLMAFYDALEVHRTWNDLHRNTSISEPNVLMYPQWAQVQDRKVVPIVPLFIEDVLCGVARPAQERRAHCLLIDMDNSNLFENADPQPLPKEFECCMVKPRETAKFIARSVCVRSLFISSVSITAFGMPGLTGDALDRYNAVHGPARYDKYSPEVLGGAKQHGFAPPSPFKHTKFESNIQWVRRPEHDVESIFWSMLFALLLVKPKHGEAAKYASPAFGRIWDPLRSHYIKEDPGEDDCRNVIFDRRASTWADAFDGCMQDVGEMLCTVACQVMTEWALWEGSASAPDHLHEAVQRIILQYLVDHRDDDVALLPGQMRPTNQQLGYHDLMDMKTWYSDEAFKVASNTKRPVISRISPSQKPKDYTSNFSDPSKHPREDNVPPCKRRKK</sequence>
<dbReference type="AlphaFoldDB" id="A0A2G8S5H7"/>
<gene>
    <name evidence="2" type="ORF">GSI_09087</name>
</gene>
<evidence type="ECO:0008006" key="4">
    <source>
        <dbReference type="Google" id="ProtNLM"/>
    </source>
</evidence>
<evidence type="ECO:0000313" key="3">
    <source>
        <dbReference type="Proteomes" id="UP000230002"/>
    </source>
</evidence>
<dbReference type="STRING" id="1077348.A0A2G8S5H7"/>
<evidence type="ECO:0000256" key="1">
    <source>
        <dbReference type="SAM" id="MobiDB-lite"/>
    </source>
</evidence>
<proteinExistence type="predicted"/>